<reference evidence="6 7" key="1">
    <citation type="submission" date="2021-03" db="EMBL/GenBank/DDBJ databases">
        <title>Genomic Encyclopedia of Type Strains, Phase IV (KMG-IV): sequencing the most valuable type-strain genomes for metagenomic binning, comparative biology and taxonomic classification.</title>
        <authorList>
            <person name="Goeker M."/>
        </authorList>
    </citation>
    <scope>NUCLEOTIDE SEQUENCE [LARGE SCALE GENOMIC DNA]</scope>
    <source>
        <strain evidence="6 7">DSM 26048</strain>
    </source>
</reference>
<evidence type="ECO:0000256" key="2">
    <source>
        <dbReference type="ARBA" id="ARBA00023125"/>
    </source>
</evidence>
<evidence type="ECO:0000313" key="7">
    <source>
        <dbReference type="Proteomes" id="UP001519287"/>
    </source>
</evidence>
<feature type="domain" description="HTH araC/xylS-type" evidence="5">
    <location>
        <begin position="646"/>
        <end position="745"/>
    </location>
</feature>
<dbReference type="PROSITE" id="PS00041">
    <property type="entry name" value="HTH_ARAC_FAMILY_1"/>
    <property type="match status" value="1"/>
</dbReference>
<accession>A0ABS4J1W5</accession>
<name>A0ABS4J1W5_9BACL</name>
<keyword evidence="4" id="KW-0472">Membrane</keyword>
<keyword evidence="7" id="KW-1185">Reference proteome</keyword>
<dbReference type="InterPro" id="IPR009057">
    <property type="entry name" value="Homeodomain-like_sf"/>
</dbReference>
<dbReference type="EMBL" id="JAGGLB010000021">
    <property type="protein sequence ID" value="MBP1993815.1"/>
    <property type="molecule type" value="Genomic_DNA"/>
</dbReference>
<keyword evidence="1" id="KW-0805">Transcription regulation</keyword>
<protein>
    <submittedName>
        <fullName evidence="6">AraC-like DNA-binding protein</fullName>
    </submittedName>
</protein>
<comment type="caution">
    <text evidence="6">The sequence shown here is derived from an EMBL/GenBank/DDBJ whole genome shotgun (WGS) entry which is preliminary data.</text>
</comment>
<sequence>MRKTWFYKLLFSYLPVFLIISLSLLLMTYLTLIEISKKSAAQAHQALSQNVMKLIDQRLDSVNSLMHYEITNNELIKRFFDEGFAQDRQYADVQAAGALKKLLMNNPFVESIYLYRAPDRTILTPSRITRLDLFADNQFIGMSLNSRIAYKWTLRTVSPQAQGEGEKDEIKVVSLAKNANLSNYSIMIVNIQIERLRELMESMTDKETTFINLTDRTGKLIVSTERKAESGITSQPAGKIIASASSEYTDWIISSGSRTGGIVEIVSSLFYVWMVLAFLIILAGLAWIIYVSRRNYKPIQTLMNRISGARQPSEPDDKPKVRVDEFKFIETTIEDLLDESSMLQEQYKETSLFRKRHIFLNLMEVVQGSQKKNWEEELGQLGVSGPVSGSLVALIEIDHYAEFAAEYRSDQHLLKYVLSNVAKEVAENESFTVWTEWIDSSQMAVLYLFDDQQSGVMEVKDCCETLRIWVENNLDFTITIGIGQRTEGLEQVAESFRAAVATVGYKSSLGTNRTIIPSNVSSKPKGELFKQLQCIRAVSQTFRAGDSEWETHYQEMYMDLQDQLYAYDDLSNLMQVLIGHLQKEIAELPEELNAVWNEGVHDALLEELANNETLDEVYSSFKNILQDAFNSMNELRESKSTHQVLHQVKNYISENYHNPELSLTHLSEEFGFNAKYLSRLFREAFGVKFVEYVTTVRMEKAEQLLMETEETIQDIGQAVGYEQSLTFIRVFKKHTGETPGQYRKMKS</sequence>
<proteinExistence type="predicted"/>
<dbReference type="SMART" id="SM00342">
    <property type="entry name" value="HTH_ARAC"/>
    <property type="match status" value="1"/>
</dbReference>
<gene>
    <name evidence="6" type="ORF">J2Z66_005441</name>
</gene>
<keyword evidence="4" id="KW-1133">Transmembrane helix</keyword>
<evidence type="ECO:0000313" key="6">
    <source>
        <dbReference type="EMBL" id="MBP1993815.1"/>
    </source>
</evidence>
<keyword evidence="2" id="KW-0238">DNA-binding</keyword>
<dbReference type="Gene3D" id="1.10.10.60">
    <property type="entry name" value="Homeodomain-like"/>
    <property type="match status" value="2"/>
</dbReference>
<evidence type="ECO:0000256" key="4">
    <source>
        <dbReference type="SAM" id="Phobius"/>
    </source>
</evidence>
<dbReference type="PRINTS" id="PR00032">
    <property type="entry name" value="HTHARAC"/>
</dbReference>
<dbReference type="SUPFAM" id="SSF46689">
    <property type="entry name" value="Homeodomain-like"/>
    <property type="match status" value="2"/>
</dbReference>
<evidence type="ECO:0000259" key="5">
    <source>
        <dbReference type="PROSITE" id="PS01124"/>
    </source>
</evidence>
<keyword evidence="4" id="KW-0812">Transmembrane</keyword>
<feature type="transmembrane region" description="Helical" evidence="4">
    <location>
        <begin position="12"/>
        <end position="32"/>
    </location>
</feature>
<dbReference type="PANTHER" id="PTHR43280">
    <property type="entry name" value="ARAC-FAMILY TRANSCRIPTIONAL REGULATOR"/>
    <property type="match status" value="1"/>
</dbReference>
<feature type="transmembrane region" description="Helical" evidence="4">
    <location>
        <begin position="268"/>
        <end position="290"/>
    </location>
</feature>
<dbReference type="PANTHER" id="PTHR43280:SF2">
    <property type="entry name" value="HTH-TYPE TRANSCRIPTIONAL REGULATOR EXSA"/>
    <property type="match status" value="1"/>
</dbReference>
<dbReference type="InterPro" id="IPR018062">
    <property type="entry name" value="HTH_AraC-typ_CS"/>
</dbReference>
<dbReference type="RefSeq" id="WP_209975688.1">
    <property type="nucleotide sequence ID" value="NZ_JAGGLB010000021.1"/>
</dbReference>
<dbReference type="InterPro" id="IPR018060">
    <property type="entry name" value="HTH_AraC"/>
</dbReference>
<organism evidence="6 7">
    <name type="scientific">Paenibacillus eucommiae</name>
    <dbReference type="NCBI Taxonomy" id="1355755"/>
    <lineage>
        <taxon>Bacteria</taxon>
        <taxon>Bacillati</taxon>
        <taxon>Bacillota</taxon>
        <taxon>Bacilli</taxon>
        <taxon>Bacillales</taxon>
        <taxon>Paenibacillaceae</taxon>
        <taxon>Paenibacillus</taxon>
    </lineage>
</organism>
<dbReference type="Proteomes" id="UP001519287">
    <property type="component" value="Unassembled WGS sequence"/>
</dbReference>
<evidence type="ECO:0000256" key="3">
    <source>
        <dbReference type="ARBA" id="ARBA00023163"/>
    </source>
</evidence>
<dbReference type="PROSITE" id="PS01124">
    <property type="entry name" value="HTH_ARAC_FAMILY_2"/>
    <property type="match status" value="1"/>
</dbReference>
<dbReference type="InterPro" id="IPR020449">
    <property type="entry name" value="Tscrpt_reg_AraC-type_HTH"/>
</dbReference>
<keyword evidence="3" id="KW-0804">Transcription</keyword>
<dbReference type="Pfam" id="PF12833">
    <property type="entry name" value="HTH_18"/>
    <property type="match status" value="1"/>
</dbReference>
<evidence type="ECO:0000256" key="1">
    <source>
        <dbReference type="ARBA" id="ARBA00023015"/>
    </source>
</evidence>